<accession>A0A2P2R0M9</accession>
<reference evidence="1" key="1">
    <citation type="submission" date="2018-02" db="EMBL/GenBank/DDBJ databases">
        <title>Rhizophora mucronata_Transcriptome.</title>
        <authorList>
            <person name="Meera S.P."/>
            <person name="Sreeshan A."/>
            <person name="Augustine A."/>
        </authorList>
    </citation>
    <scope>NUCLEOTIDE SEQUENCE</scope>
    <source>
        <tissue evidence="1">Leaf</tissue>
    </source>
</reference>
<organism evidence="1">
    <name type="scientific">Rhizophora mucronata</name>
    <name type="common">Asiatic mangrove</name>
    <dbReference type="NCBI Taxonomy" id="61149"/>
    <lineage>
        <taxon>Eukaryota</taxon>
        <taxon>Viridiplantae</taxon>
        <taxon>Streptophyta</taxon>
        <taxon>Embryophyta</taxon>
        <taxon>Tracheophyta</taxon>
        <taxon>Spermatophyta</taxon>
        <taxon>Magnoliopsida</taxon>
        <taxon>eudicotyledons</taxon>
        <taxon>Gunneridae</taxon>
        <taxon>Pentapetalae</taxon>
        <taxon>rosids</taxon>
        <taxon>fabids</taxon>
        <taxon>Malpighiales</taxon>
        <taxon>Rhizophoraceae</taxon>
        <taxon>Rhizophora</taxon>
    </lineage>
</organism>
<dbReference type="EMBL" id="GGEC01092325">
    <property type="protein sequence ID" value="MBX72809.1"/>
    <property type="molecule type" value="Transcribed_RNA"/>
</dbReference>
<protein>
    <submittedName>
        <fullName evidence="1">Uncharacterized protein</fullName>
    </submittedName>
</protein>
<name>A0A2P2R0M9_RHIMU</name>
<sequence length="11" mass="1283">MSLEVLCFVEI</sequence>
<proteinExistence type="predicted"/>
<evidence type="ECO:0000313" key="1">
    <source>
        <dbReference type="EMBL" id="MBX72809.1"/>
    </source>
</evidence>